<dbReference type="SUPFAM" id="SSF51905">
    <property type="entry name" value="FAD/NAD(P)-binding domain"/>
    <property type="match status" value="1"/>
</dbReference>
<dbReference type="Gene3D" id="3.50.50.60">
    <property type="entry name" value="FAD/NAD(P)-binding domain"/>
    <property type="match status" value="2"/>
</dbReference>
<evidence type="ECO:0000256" key="4">
    <source>
        <dbReference type="ARBA" id="ARBA00023002"/>
    </source>
</evidence>
<keyword evidence="8" id="KW-1185">Reference proteome</keyword>
<evidence type="ECO:0000256" key="2">
    <source>
        <dbReference type="ARBA" id="ARBA00022630"/>
    </source>
</evidence>
<evidence type="ECO:0000256" key="3">
    <source>
        <dbReference type="ARBA" id="ARBA00022827"/>
    </source>
</evidence>
<keyword evidence="2" id="KW-0285">Flavoprotein</keyword>
<feature type="domain" description="Reductase C-terminal" evidence="6">
    <location>
        <begin position="353"/>
        <end position="427"/>
    </location>
</feature>
<dbReference type="InterPro" id="IPR050446">
    <property type="entry name" value="FAD-oxidoreductase/Apoptosis"/>
</dbReference>
<dbReference type="GO" id="GO:0016651">
    <property type="term" value="F:oxidoreductase activity, acting on NAD(P)H"/>
    <property type="evidence" value="ECO:0007669"/>
    <property type="project" value="TreeGrafter"/>
</dbReference>
<dbReference type="RefSeq" id="WP_185684838.1">
    <property type="nucleotide sequence ID" value="NZ_JACLAU010000049.1"/>
</dbReference>
<organism evidence="7 8">
    <name type="scientific">Novosphingobium aerophilum</name>
    <dbReference type="NCBI Taxonomy" id="2839843"/>
    <lineage>
        <taxon>Bacteria</taxon>
        <taxon>Pseudomonadati</taxon>
        <taxon>Pseudomonadota</taxon>
        <taxon>Alphaproteobacteria</taxon>
        <taxon>Sphingomonadales</taxon>
        <taxon>Sphingomonadaceae</taxon>
        <taxon>Novosphingobium</taxon>
    </lineage>
</organism>
<evidence type="ECO:0000259" key="6">
    <source>
        <dbReference type="Pfam" id="PF14759"/>
    </source>
</evidence>
<evidence type="ECO:0000313" key="7">
    <source>
        <dbReference type="EMBL" id="MBC2653461.1"/>
    </source>
</evidence>
<name>A0A7X1FAP8_9SPHN</name>
<dbReference type="InterPro" id="IPR023753">
    <property type="entry name" value="FAD/NAD-binding_dom"/>
</dbReference>
<keyword evidence="3" id="KW-0274">FAD</keyword>
<proteinExistence type="predicted"/>
<evidence type="ECO:0000259" key="5">
    <source>
        <dbReference type="Pfam" id="PF07992"/>
    </source>
</evidence>
<evidence type="ECO:0000256" key="1">
    <source>
        <dbReference type="ARBA" id="ARBA00001974"/>
    </source>
</evidence>
<dbReference type="PANTHER" id="PTHR43557:SF2">
    <property type="entry name" value="RIESKE DOMAIN-CONTAINING PROTEIN-RELATED"/>
    <property type="match status" value="1"/>
</dbReference>
<comment type="cofactor">
    <cofactor evidence="1">
        <name>FAD</name>
        <dbReference type="ChEBI" id="CHEBI:57692"/>
    </cofactor>
</comment>
<reference evidence="7 8" key="1">
    <citation type="submission" date="2020-08" db="EMBL/GenBank/DDBJ databases">
        <title>The genome sequence of Novosphingobium flavum 4Y4.</title>
        <authorList>
            <person name="Liu Y."/>
        </authorList>
    </citation>
    <scope>NUCLEOTIDE SEQUENCE [LARGE SCALE GENOMIC DNA]</scope>
    <source>
        <strain evidence="7 8">4Y4</strain>
    </source>
</reference>
<dbReference type="AlphaFoldDB" id="A0A7X1FAP8"/>
<dbReference type="PANTHER" id="PTHR43557">
    <property type="entry name" value="APOPTOSIS-INDUCING FACTOR 1"/>
    <property type="match status" value="1"/>
</dbReference>
<dbReference type="GO" id="GO:0005737">
    <property type="term" value="C:cytoplasm"/>
    <property type="evidence" value="ECO:0007669"/>
    <property type="project" value="TreeGrafter"/>
</dbReference>
<dbReference type="Proteomes" id="UP000520156">
    <property type="component" value="Unassembled WGS sequence"/>
</dbReference>
<dbReference type="EMBL" id="JACLAU010000049">
    <property type="protein sequence ID" value="MBC2653461.1"/>
    <property type="molecule type" value="Genomic_DNA"/>
</dbReference>
<dbReference type="InterPro" id="IPR036188">
    <property type="entry name" value="FAD/NAD-bd_sf"/>
</dbReference>
<dbReference type="SUPFAM" id="SSF55424">
    <property type="entry name" value="FAD/NAD-linked reductases, dimerisation (C-terminal) domain"/>
    <property type="match status" value="1"/>
</dbReference>
<sequence>MSGGQAQCFAWPQQQRASEMPKTELGQEIRLTLDSRIVIIGAGIAGVKCALGLRQHGHVGAIILLNEEAYTPYDRPPLSKAVLTGDADGDAIALVASGELNEAQIELRNGARCVGIDRVARTVSYGEETIGYDRLILATGSVPRELPGLEPGKPAVHYLRTLDDALRLRRDLQVAQCVVIVGAGVIGLEAAAACADGARRVVVIDPARRVMERAASPPLSALLESRHIAAGVELHLGSTISEAVPEGEGWAISLSDGTQIRADLVIIGIGVLPRSELAVETGLAVEPTGIVVDGNGRTSDPSIFAAGEVAFGFNGRLGRHDRQETWAHALNHGEHVAAAIMGQRDNYAGVSAYWTDQYDLAIQVFGECTGTRDIQRGDGDSFLIYHLRDDKVAGVTSVNAARDLRRAKKLVGERIADPALLAEPRVDPISLIVPALIEAE</sequence>
<comment type="caution">
    <text evidence="7">The sequence shown here is derived from an EMBL/GenBank/DDBJ whole genome shotgun (WGS) entry which is preliminary data.</text>
</comment>
<feature type="domain" description="FAD/NAD(P)-binding" evidence="5">
    <location>
        <begin position="36"/>
        <end position="333"/>
    </location>
</feature>
<dbReference type="InterPro" id="IPR016156">
    <property type="entry name" value="FAD/NAD-linked_Rdtase_dimer_sf"/>
</dbReference>
<dbReference type="Pfam" id="PF07992">
    <property type="entry name" value="Pyr_redox_2"/>
    <property type="match status" value="1"/>
</dbReference>
<protein>
    <submittedName>
        <fullName evidence="7">FAD-dependent oxidoreductase</fullName>
    </submittedName>
</protein>
<dbReference type="InterPro" id="IPR028202">
    <property type="entry name" value="Reductase_C"/>
</dbReference>
<gene>
    <name evidence="7" type="ORF">H7F49_17385</name>
</gene>
<keyword evidence="4" id="KW-0560">Oxidoreductase</keyword>
<dbReference type="PRINTS" id="PR00368">
    <property type="entry name" value="FADPNR"/>
</dbReference>
<evidence type="ECO:0000313" key="8">
    <source>
        <dbReference type="Proteomes" id="UP000520156"/>
    </source>
</evidence>
<dbReference type="PRINTS" id="PR00411">
    <property type="entry name" value="PNDRDTASEI"/>
</dbReference>
<accession>A0A7X1FAP8</accession>
<dbReference type="Pfam" id="PF14759">
    <property type="entry name" value="Reductase_C"/>
    <property type="match status" value="1"/>
</dbReference>
<dbReference type="Gene3D" id="3.30.390.30">
    <property type="match status" value="1"/>
</dbReference>